<evidence type="ECO:0000259" key="5">
    <source>
        <dbReference type="Pfam" id="PF13657"/>
    </source>
</evidence>
<gene>
    <name evidence="6" type="ORF">H8R02_15845</name>
</gene>
<dbReference type="GO" id="GO:0004674">
    <property type="term" value="F:protein serine/threonine kinase activity"/>
    <property type="evidence" value="ECO:0007669"/>
    <property type="project" value="TreeGrafter"/>
</dbReference>
<dbReference type="InterPro" id="IPR052028">
    <property type="entry name" value="HipA_Ser/Thr_kinase"/>
</dbReference>
<comment type="similarity">
    <text evidence="1">Belongs to the HipA Ser/Thr kinase family.</text>
</comment>
<dbReference type="Gene3D" id="1.10.1070.20">
    <property type="match status" value="1"/>
</dbReference>
<dbReference type="PANTHER" id="PTHR37419:SF1">
    <property type="entry name" value="SERINE_THREONINE-PROTEIN KINASE TOXIN HIPA"/>
    <property type="match status" value="1"/>
</dbReference>
<dbReference type="Pfam" id="PF07804">
    <property type="entry name" value="HipA_C"/>
    <property type="match status" value="1"/>
</dbReference>
<dbReference type="NCBIfam" id="TIGR03071">
    <property type="entry name" value="couple_hipA"/>
    <property type="match status" value="1"/>
</dbReference>
<name>A0A923MAJ4_9BURK</name>
<dbReference type="Pfam" id="PF13657">
    <property type="entry name" value="Couple_hipA"/>
    <property type="match status" value="1"/>
</dbReference>
<dbReference type="GO" id="GO:0005829">
    <property type="term" value="C:cytosol"/>
    <property type="evidence" value="ECO:0007669"/>
    <property type="project" value="TreeGrafter"/>
</dbReference>
<evidence type="ECO:0000256" key="2">
    <source>
        <dbReference type="ARBA" id="ARBA00022679"/>
    </source>
</evidence>
<dbReference type="RefSeq" id="WP_187082405.1">
    <property type="nucleotide sequence ID" value="NZ_JACORU010000005.1"/>
</dbReference>
<protein>
    <submittedName>
        <fullName evidence="6">Type II toxin-antitoxin system HipA family toxin</fullName>
    </submittedName>
</protein>
<evidence type="ECO:0000256" key="3">
    <source>
        <dbReference type="ARBA" id="ARBA00022777"/>
    </source>
</evidence>
<dbReference type="Proteomes" id="UP000596827">
    <property type="component" value="Unassembled WGS sequence"/>
</dbReference>
<evidence type="ECO:0000256" key="1">
    <source>
        <dbReference type="ARBA" id="ARBA00010164"/>
    </source>
</evidence>
<dbReference type="EMBL" id="JACORU010000005">
    <property type="protein sequence ID" value="MBC5765941.1"/>
    <property type="molecule type" value="Genomic_DNA"/>
</dbReference>
<evidence type="ECO:0000313" key="6">
    <source>
        <dbReference type="EMBL" id="MBC5765941.1"/>
    </source>
</evidence>
<accession>A0A923MAJ4</accession>
<comment type="caution">
    <text evidence="6">The sequence shown here is derived from an EMBL/GenBank/DDBJ whole genome shotgun (WGS) entry which is preliminary data.</text>
</comment>
<organism evidence="6 7">
    <name type="scientific">Ramlibacter albus</name>
    <dbReference type="NCBI Taxonomy" id="2079448"/>
    <lineage>
        <taxon>Bacteria</taxon>
        <taxon>Pseudomonadati</taxon>
        <taxon>Pseudomonadota</taxon>
        <taxon>Betaproteobacteria</taxon>
        <taxon>Burkholderiales</taxon>
        <taxon>Comamonadaceae</taxon>
        <taxon>Ramlibacter</taxon>
    </lineage>
</organism>
<dbReference type="AlphaFoldDB" id="A0A923MAJ4"/>
<sequence>MLPAKIRLLDVNIAGQQAGLLQHASQYSFTYRKDDPAQRPVGLLMPASRLEYRDTALFPVMDQNLPEGFLLHRLREVFPKQQITPMHLLALIGTNGIGHLGFRLPDAEASGAPKVISRETLLNAKADAPLFEELVRAYLSTGIGVSGLQPKILVPDRSTWAVPNLIVKAAAASYPGISANEYVCLQAAQRAGIAVPSHELSANGELLVIDRFDLGAQAERFGFEDIASLMGLQVRDVLSERKYVGSYESVAELLQLLQLRRELPKFFEQVAFSVMVRNGDAHLKNFGVLYTGPEDARLAPMFDVVTTSIYEYRRFSGGPPMEDHTMALKLFKGRHESRVYPATADLLRFGTRVCRVSRPVEVIQRIADGMSQALAAAANDPRVPRDLLEKMSQKWERGFDYAREASRAPGA</sequence>
<evidence type="ECO:0000313" key="7">
    <source>
        <dbReference type="Proteomes" id="UP000596827"/>
    </source>
</evidence>
<dbReference type="PANTHER" id="PTHR37419">
    <property type="entry name" value="SERINE/THREONINE-PROTEIN KINASE TOXIN HIPA"/>
    <property type="match status" value="1"/>
</dbReference>
<keyword evidence="7" id="KW-1185">Reference proteome</keyword>
<feature type="domain" description="HipA N-terminal subdomain 1" evidence="5">
    <location>
        <begin position="9"/>
        <end position="102"/>
    </location>
</feature>
<keyword evidence="2" id="KW-0808">Transferase</keyword>
<evidence type="ECO:0000259" key="4">
    <source>
        <dbReference type="Pfam" id="PF07804"/>
    </source>
</evidence>
<proteinExistence type="inferred from homology"/>
<keyword evidence="3" id="KW-0418">Kinase</keyword>
<dbReference type="InterPro" id="IPR012893">
    <property type="entry name" value="HipA-like_C"/>
</dbReference>
<dbReference type="InterPro" id="IPR017508">
    <property type="entry name" value="HipA_N1"/>
</dbReference>
<feature type="domain" description="HipA-like C-terminal" evidence="4">
    <location>
        <begin position="144"/>
        <end position="372"/>
    </location>
</feature>
<reference evidence="6" key="1">
    <citation type="submission" date="2020-08" db="EMBL/GenBank/DDBJ databases">
        <title>Ramlibacter sp. GTP1 16S ribosomal RNA gene genome sequencing and assembly.</title>
        <authorList>
            <person name="Kang M."/>
        </authorList>
    </citation>
    <scope>NUCLEOTIDE SEQUENCE</scope>
    <source>
        <strain evidence="6">GTP1</strain>
    </source>
</reference>